<gene>
    <name evidence="16" type="ORF">SAMN06264855_11072</name>
</gene>
<evidence type="ECO:0000256" key="6">
    <source>
        <dbReference type="ARBA" id="ARBA00022490"/>
    </source>
</evidence>
<dbReference type="EMBL" id="FZNQ01000010">
    <property type="protein sequence ID" value="SNR50268.1"/>
    <property type="molecule type" value="Genomic_DNA"/>
</dbReference>
<evidence type="ECO:0000313" key="17">
    <source>
        <dbReference type="Proteomes" id="UP000198397"/>
    </source>
</evidence>
<dbReference type="Gene3D" id="1.10.10.460">
    <property type="entry name" value="Ribonuclease hii. Domain 2"/>
    <property type="match status" value="1"/>
</dbReference>
<dbReference type="InterPro" id="IPR024567">
    <property type="entry name" value="RNase_HII/HIII_dom"/>
</dbReference>
<feature type="region of interest" description="Disordered" evidence="14">
    <location>
        <begin position="144"/>
        <end position="175"/>
    </location>
</feature>
<dbReference type="SUPFAM" id="SSF53098">
    <property type="entry name" value="Ribonuclease H-like"/>
    <property type="match status" value="1"/>
</dbReference>
<keyword evidence="6" id="KW-0963">Cytoplasm</keyword>
<evidence type="ECO:0000256" key="12">
    <source>
        <dbReference type="PROSITE-ProRule" id="PRU01319"/>
    </source>
</evidence>
<dbReference type="RefSeq" id="WP_089385022.1">
    <property type="nucleotide sequence ID" value="NZ_FZNQ01000010.1"/>
</dbReference>
<dbReference type="GO" id="GO:0043137">
    <property type="term" value="P:DNA replication, removal of RNA primer"/>
    <property type="evidence" value="ECO:0007669"/>
    <property type="project" value="TreeGrafter"/>
</dbReference>
<name>A0A238WV33_HALVU</name>
<dbReference type="GO" id="GO:0046872">
    <property type="term" value="F:metal ion binding"/>
    <property type="evidence" value="ECO:0007669"/>
    <property type="project" value="UniProtKB-KW"/>
</dbReference>
<evidence type="ECO:0000256" key="9">
    <source>
        <dbReference type="ARBA" id="ARBA00022759"/>
    </source>
</evidence>
<evidence type="ECO:0000256" key="7">
    <source>
        <dbReference type="ARBA" id="ARBA00022722"/>
    </source>
</evidence>
<dbReference type="AlphaFoldDB" id="A0A238WV33"/>
<dbReference type="GO" id="GO:0005737">
    <property type="term" value="C:cytoplasm"/>
    <property type="evidence" value="ECO:0007669"/>
    <property type="project" value="UniProtKB-SubCell"/>
</dbReference>
<comment type="subcellular location">
    <subcellularLocation>
        <location evidence="4">Cytoplasm</location>
    </subcellularLocation>
</comment>
<dbReference type="InterPro" id="IPR001352">
    <property type="entry name" value="RNase_HII/HIII"/>
</dbReference>
<evidence type="ECO:0000256" key="4">
    <source>
        <dbReference type="ARBA" id="ARBA00004496"/>
    </source>
</evidence>
<reference evidence="16 17" key="1">
    <citation type="submission" date="2017-06" db="EMBL/GenBank/DDBJ databases">
        <authorList>
            <person name="Kim H.J."/>
            <person name="Triplett B.A."/>
        </authorList>
    </citation>
    <scope>NUCLEOTIDE SEQUENCE [LARGE SCALE GENOMIC DNA]</scope>
    <source>
        <strain evidence="16 17">DSM 8800</strain>
    </source>
</reference>
<dbReference type="GO" id="GO:0032299">
    <property type="term" value="C:ribonuclease H2 complex"/>
    <property type="evidence" value="ECO:0007669"/>
    <property type="project" value="TreeGrafter"/>
</dbReference>
<dbReference type="PROSITE" id="PS51975">
    <property type="entry name" value="RNASE_H_2"/>
    <property type="match status" value="1"/>
</dbReference>
<keyword evidence="17" id="KW-1185">Reference proteome</keyword>
<comment type="cofactor">
    <cofactor evidence="12">
        <name>Mn(2+)</name>
        <dbReference type="ChEBI" id="CHEBI:29035"/>
    </cofactor>
    <cofactor evidence="12">
        <name>Mg(2+)</name>
        <dbReference type="ChEBI" id="CHEBI:18420"/>
    </cofactor>
    <text evidence="12">Manganese or magnesium. Binds 1 divalent metal ion per monomer in the absence of substrate. May bind a second metal ion after substrate binding.</text>
</comment>
<feature type="binding site" evidence="12">
    <location>
        <position position="7"/>
    </location>
    <ligand>
        <name>a divalent metal cation</name>
        <dbReference type="ChEBI" id="CHEBI:60240"/>
    </ligand>
</feature>
<evidence type="ECO:0000256" key="11">
    <source>
        <dbReference type="ARBA" id="ARBA00023211"/>
    </source>
</evidence>
<evidence type="ECO:0000256" key="10">
    <source>
        <dbReference type="ARBA" id="ARBA00022801"/>
    </source>
</evidence>
<dbReference type="GO" id="GO:0006298">
    <property type="term" value="P:mismatch repair"/>
    <property type="evidence" value="ECO:0007669"/>
    <property type="project" value="TreeGrafter"/>
</dbReference>
<keyword evidence="8 12" id="KW-0479">Metal-binding</keyword>
<keyword evidence="11" id="KW-0464">Manganese</keyword>
<comment type="catalytic activity">
    <reaction evidence="1 12 13">
        <text>Endonucleolytic cleavage to 5'-phosphomonoester.</text>
        <dbReference type="EC" id="3.1.26.4"/>
    </reaction>
</comment>
<dbReference type="PANTHER" id="PTHR10954">
    <property type="entry name" value="RIBONUCLEASE H2 SUBUNIT A"/>
    <property type="match status" value="1"/>
</dbReference>
<feature type="compositionally biased region" description="Basic and acidic residues" evidence="14">
    <location>
        <begin position="144"/>
        <end position="155"/>
    </location>
</feature>
<dbReference type="FunFam" id="1.10.10.460:FF:000001">
    <property type="entry name" value="Ribonuclease"/>
    <property type="match status" value="1"/>
</dbReference>
<dbReference type="InterPro" id="IPR036397">
    <property type="entry name" value="RNaseH_sf"/>
</dbReference>
<protein>
    <recommendedName>
        <fullName evidence="13">Ribonuclease</fullName>
        <ecNumber evidence="13">3.1.26.4</ecNumber>
    </recommendedName>
</protein>
<comment type="cofactor">
    <cofactor evidence="2">
        <name>Mg(2+)</name>
        <dbReference type="ChEBI" id="CHEBI:18420"/>
    </cofactor>
</comment>
<evidence type="ECO:0000256" key="3">
    <source>
        <dbReference type="ARBA" id="ARBA00004065"/>
    </source>
</evidence>
<dbReference type="PANTHER" id="PTHR10954:SF23">
    <property type="entry name" value="RIBONUCLEASE"/>
    <property type="match status" value="1"/>
</dbReference>
<proteinExistence type="inferred from homology"/>
<feature type="binding site" evidence="12">
    <location>
        <position position="6"/>
    </location>
    <ligand>
        <name>a divalent metal cation</name>
        <dbReference type="ChEBI" id="CHEBI:60240"/>
    </ligand>
</feature>
<evidence type="ECO:0000256" key="5">
    <source>
        <dbReference type="ARBA" id="ARBA00007383"/>
    </source>
</evidence>
<sequence>MYIGVDEAGKGPVLGPMIAAAVRADPADLPDDVDDSKRVAPARREAIDAELRGRSTVRVAVATVEPAAIDSPETDMNTLTVLAQAAAVRSVADPEDRVIADAGDTSENRFARRLRDHVIGEGGAGDTEPSDSATVLQRFVAVESHGRDTPERSAADPDEPIPAPKGTVDVTARHGADADDPVVAAASVVAKVVRDDRMAAIDAAYPAYDGVGSGYPSDPTTRRFLEAYVADHGDVPDCARRSWSTCADVLAANEQAGLGDF</sequence>
<evidence type="ECO:0000256" key="8">
    <source>
        <dbReference type="ARBA" id="ARBA00022723"/>
    </source>
</evidence>
<evidence type="ECO:0000256" key="14">
    <source>
        <dbReference type="SAM" id="MobiDB-lite"/>
    </source>
</evidence>
<evidence type="ECO:0000256" key="13">
    <source>
        <dbReference type="RuleBase" id="RU003515"/>
    </source>
</evidence>
<feature type="domain" description="RNase H type-2" evidence="15">
    <location>
        <begin position="1"/>
        <end position="255"/>
    </location>
</feature>
<comment type="function">
    <text evidence="3 13">Endonuclease that specifically degrades the RNA of RNA-DNA hybrids.</text>
</comment>
<evidence type="ECO:0000313" key="16">
    <source>
        <dbReference type="EMBL" id="SNR50268.1"/>
    </source>
</evidence>
<keyword evidence="9 12" id="KW-0255">Endonuclease</keyword>
<dbReference type="EC" id="3.1.26.4" evidence="13"/>
<evidence type="ECO:0000256" key="1">
    <source>
        <dbReference type="ARBA" id="ARBA00000077"/>
    </source>
</evidence>
<evidence type="ECO:0000259" key="15">
    <source>
        <dbReference type="PROSITE" id="PS51975"/>
    </source>
</evidence>
<dbReference type="InterPro" id="IPR023160">
    <property type="entry name" value="RNase_HII_hlx-loop-hlx_cap_dom"/>
</dbReference>
<dbReference type="GO" id="GO:0004523">
    <property type="term" value="F:RNA-DNA hybrid ribonuclease activity"/>
    <property type="evidence" value="ECO:0007669"/>
    <property type="project" value="UniProtKB-UniRule"/>
</dbReference>
<evidence type="ECO:0000256" key="2">
    <source>
        <dbReference type="ARBA" id="ARBA00001946"/>
    </source>
</evidence>
<feature type="binding site" evidence="12">
    <location>
        <position position="101"/>
    </location>
    <ligand>
        <name>a divalent metal cation</name>
        <dbReference type="ChEBI" id="CHEBI:60240"/>
    </ligand>
</feature>
<dbReference type="OrthoDB" id="33866at2157"/>
<organism evidence="16 17">
    <name type="scientific">Halorubrum vacuolatum</name>
    <name type="common">Natronobacterium vacuolatum</name>
    <dbReference type="NCBI Taxonomy" id="63740"/>
    <lineage>
        <taxon>Archaea</taxon>
        <taxon>Methanobacteriati</taxon>
        <taxon>Methanobacteriota</taxon>
        <taxon>Stenosarchaea group</taxon>
        <taxon>Halobacteria</taxon>
        <taxon>Halobacteriales</taxon>
        <taxon>Haloferacaceae</taxon>
        <taxon>Halorubrum</taxon>
    </lineage>
</organism>
<dbReference type="Gene3D" id="3.30.420.10">
    <property type="entry name" value="Ribonuclease H-like superfamily/Ribonuclease H"/>
    <property type="match status" value="1"/>
</dbReference>
<keyword evidence="7 12" id="KW-0540">Nuclease</keyword>
<dbReference type="Pfam" id="PF01351">
    <property type="entry name" value="RNase_HII"/>
    <property type="match status" value="2"/>
</dbReference>
<dbReference type="Proteomes" id="UP000198397">
    <property type="component" value="Unassembled WGS sequence"/>
</dbReference>
<comment type="similarity">
    <text evidence="5 13">Belongs to the RNase HII family.</text>
</comment>
<dbReference type="GO" id="GO:0003723">
    <property type="term" value="F:RNA binding"/>
    <property type="evidence" value="ECO:0007669"/>
    <property type="project" value="UniProtKB-UniRule"/>
</dbReference>
<accession>A0A238WV33</accession>
<dbReference type="InterPro" id="IPR012337">
    <property type="entry name" value="RNaseH-like_sf"/>
</dbReference>
<keyword evidence="10 12" id="KW-0378">Hydrolase</keyword>